<gene>
    <name evidence="3" type="ORF">GO499_17290</name>
</gene>
<organism evidence="3 4">
    <name type="scientific">Algicella marina</name>
    <dbReference type="NCBI Taxonomy" id="2683284"/>
    <lineage>
        <taxon>Bacteria</taxon>
        <taxon>Pseudomonadati</taxon>
        <taxon>Pseudomonadota</taxon>
        <taxon>Alphaproteobacteria</taxon>
        <taxon>Rhodobacterales</taxon>
        <taxon>Paracoccaceae</taxon>
        <taxon>Algicella</taxon>
    </lineage>
</organism>
<accession>A0A6P1T244</accession>
<dbReference type="Gene3D" id="1.25.60.10">
    <property type="entry name" value="MgtE N-terminal domain-like"/>
    <property type="match status" value="1"/>
</dbReference>
<dbReference type="Pfam" id="PF03448">
    <property type="entry name" value="MgtE_N"/>
    <property type="match status" value="1"/>
</dbReference>
<evidence type="ECO:0000313" key="4">
    <source>
        <dbReference type="Proteomes" id="UP000464495"/>
    </source>
</evidence>
<proteinExistence type="predicted"/>
<evidence type="ECO:0000313" key="3">
    <source>
        <dbReference type="EMBL" id="QHQ36808.1"/>
    </source>
</evidence>
<evidence type="ECO:0000256" key="1">
    <source>
        <dbReference type="SAM" id="Coils"/>
    </source>
</evidence>
<dbReference type="AlphaFoldDB" id="A0A6P1T244"/>
<sequence>MTHRRIVLRTPPRTHTLTIIVACFAVSGLLRLSIAGVAFGQQLGQTQLAQAESAAPTPDTTRDELLTAIQERDGQLRDREKRLEERLALLRIAEEEFEKRRQALIDAEERLAATLALADDAAEKDIQQLTAVYQNMKPKKAAEVFNTMDPTFAAGFLIRMAPEAAADILTAMDTGPAYTVSVLMASRNMNAPTE</sequence>
<dbReference type="InterPro" id="IPR006668">
    <property type="entry name" value="Mg_transptr_MgtE_intracell_dom"/>
</dbReference>
<feature type="coiled-coil region" evidence="1">
    <location>
        <begin position="80"/>
        <end position="110"/>
    </location>
</feature>
<dbReference type="SUPFAM" id="SSF158791">
    <property type="entry name" value="MgtE N-terminal domain-like"/>
    <property type="match status" value="1"/>
</dbReference>
<evidence type="ECO:0000259" key="2">
    <source>
        <dbReference type="Pfam" id="PF03448"/>
    </source>
</evidence>
<dbReference type="RefSeq" id="WP_161863351.1">
    <property type="nucleotide sequence ID" value="NZ_CP046620.1"/>
</dbReference>
<dbReference type="KEGG" id="amaq:GO499_17290"/>
<dbReference type="Proteomes" id="UP000464495">
    <property type="component" value="Chromosome"/>
</dbReference>
<feature type="domain" description="Magnesium transporter MgtE intracellular" evidence="2">
    <location>
        <begin position="122"/>
        <end position="174"/>
    </location>
</feature>
<keyword evidence="4" id="KW-1185">Reference proteome</keyword>
<name>A0A6P1T244_9RHOB</name>
<reference evidence="3 4" key="1">
    <citation type="submission" date="2019-12" db="EMBL/GenBank/DDBJ databases">
        <title>Complete genome sequence of Algicella marina strain 9Alg 56(T) isolated from the red alga Tichocarpus crinitus.</title>
        <authorList>
            <person name="Kim S.-G."/>
            <person name="Nedashkovskaya O.I."/>
        </authorList>
    </citation>
    <scope>NUCLEOTIDE SEQUENCE [LARGE SCALE GENOMIC DNA]</scope>
    <source>
        <strain evidence="3 4">9Alg 56</strain>
    </source>
</reference>
<dbReference type="EMBL" id="CP046620">
    <property type="protein sequence ID" value="QHQ36808.1"/>
    <property type="molecule type" value="Genomic_DNA"/>
</dbReference>
<protein>
    <recommendedName>
        <fullName evidence="2">Magnesium transporter MgtE intracellular domain-containing protein</fullName>
    </recommendedName>
</protein>
<keyword evidence="1" id="KW-0175">Coiled coil</keyword>
<dbReference type="InterPro" id="IPR038076">
    <property type="entry name" value="MgtE_N_sf"/>
</dbReference>